<dbReference type="InterPro" id="IPR004842">
    <property type="entry name" value="SLC12A_fam"/>
</dbReference>
<evidence type="ECO:0000256" key="5">
    <source>
        <dbReference type="SAM" id="MobiDB-lite"/>
    </source>
</evidence>
<feature type="transmembrane region" description="Helical" evidence="6">
    <location>
        <begin position="577"/>
        <end position="598"/>
    </location>
</feature>
<evidence type="ECO:0000256" key="6">
    <source>
        <dbReference type="SAM" id="Phobius"/>
    </source>
</evidence>
<dbReference type="OrthoDB" id="2020542at2759"/>
<dbReference type="Proteomes" id="UP000274131">
    <property type="component" value="Unassembled WGS sequence"/>
</dbReference>
<name>A0A0N4V0R0_ENTVE</name>
<feature type="transmembrane region" description="Helical" evidence="6">
    <location>
        <begin position="398"/>
        <end position="416"/>
    </location>
</feature>
<keyword evidence="10" id="KW-1185">Reference proteome</keyword>
<dbReference type="PANTHER" id="PTHR11827:SF103">
    <property type="entry name" value="SODIUM CHLORIDE COTRANSPORTER 69, ISOFORM E"/>
    <property type="match status" value="1"/>
</dbReference>
<dbReference type="GO" id="GO:0055078">
    <property type="term" value="P:sodium ion homeostasis"/>
    <property type="evidence" value="ECO:0007669"/>
    <property type="project" value="TreeGrafter"/>
</dbReference>
<dbReference type="WBParaSite" id="EVEC_0000351001-mRNA-1">
    <property type="protein sequence ID" value="EVEC_0000351001-mRNA-1"/>
    <property type="gene ID" value="EVEC_0000351001"/>
</dbReference>
<gene>
    <name evidence="9" type="ORF">EVEC_LOCUS3218</name>
</gene>
<dbReference type="PANTHER" id="PTHR11827">
    <property type="entry name" value="SOLUTE CARRIER FAMILY 12, CATION COTRANSPORTERS"/>
    <property type="match status" value="1"/>
</dbReference>
<dbReference type="GO" id="GO:0016020">
    <property type="term" value="C:membrane"/>
    <property type="evidence" value="ECO:0007669"/>
    <property type="project" value="UniProtKB-SubCell"/>
</dbReference>
<feature type="region of interest" description="Disordered" evidence="5">
    <location>
        <begin position="38"/>
        <end position="92"/>
    </location>
</feature>
<feature type="transmembrane region" description="Helical" evidence="6">
    <location>
        <begin position="498"/>
        <end position="522"/>
    </location>
</feature>
<dbReference type="AlphaFoldDB" id="A0A0N4V0R0"/>
<evidence type="ECO:0000256" key="4">
    <source>
        <dbReference type="ARBA" id="ARBA00023136"/>
    </source>
</evidence>
<feature type="transmembrane region" description="Helical" evidence="6">
    <location>
        <begin position="194"/>
        <end position="215"/>
    </location>
</feature>
<dbReference type="GO" id="GO:0008511">
    <property type="term" value="F:sodium:potassium:chloride symporter activity"/>
    <property type="evidence" value="ECO:0007669"/>
    <property type="project" value="TreeGrafter"/>
</dbReference>
<dbReference type="GO" id="GO:0055064">
    <property type="term" value="P:chloride ion homeostasis"/>
    <property type="evidence" value="ECO:0007669"/>
    <property type="project" value="TreeGrafter"/>
</dbReference>
<evidence type="ECO:0000313" key="11">
    <source>
        <dbReference type="WBParaSite" id="EVEC_0000351001-mRNA-1"/>
    </source>
</evidence>
<dbReference type="STRING" id="51028.A0A0N4V0R0"/>
<dbReference type="EMBL" id="UXUI01007535">
    <property type="protein sequence ID" value="VDD88075.1"/>
    <property type="molecule type" value="Genomic_DNA"/>
</dbReference>
<keyword evidence="3 6" id="KW-1133">Transmembrane helix</keyword>
<evidence type="ECO:0000256" key="1">
    <source>
        <dbReference type="ARBA" id="ARBA00004141"/>
    </source>
</evidence>
<reference evidence="11" key="1">
    <citation type="submission" date="2017-02" db="UniProtKB">
        <authorList>
            <consortium name="WormBaseParasite"/>
        </authorList>
    </citation>
    <scope>IDENTIFICATION</scope>
</reference>
<comment type="subcellular location">
    <subcellularLocation>
        <location evidence="1">Membrane</location>
        <topology evidence="1">Multi-pass membrane protein</topology>
    </subcellularLocation>
</comment>
<feature type="region of interest" description="Disordered" evidence="5">
    <location>
        <begin position="1"/>
        <end position="26"/>
    </location>
</feature>
<feature type="transmembrane region" description="Helical" evidence="6">
    <location>
        <begin position="619"/>
        <end position="650"/>
    </location>
</feature>
<dbReference type="GO" id="GO:1990573">
    <property type="term" value="P:potassium ion import across plasma membrane"/>
    <property type="evidence" value="ECO:0007669"/>
    <property type="project" value="TreeGrafter"/>
</dbReference>
<dbReference type="Pfam" id="PF00324">
    <property type="entry name" value="AA_permease"/>
    <property type="match status" value="1"/>
</dbReference>
<dbReference type="NCBIfam" id="TIGR00930">
    <property type="entry name" value="2a30"/>
    <property type="match status" value="1"/>
</dbReference>
<dbReference type="InterPro" id="IPR018491">
    <property type="entry name" value="SLC12_C"/>
</dbReference>
<sequence length="1105" mass="122157">MSADLKQRFQVSKSGTEANSDLGRPMLFSDDEVIPLSNLMSSSERPGERKISATGRFQVTRASSAPAKSSLSGTGRSPSRSKTPSFQSADDDNGTCIYNKSVHFSVGNEVSSGNTTVNMRSWRHIQTLEHPPMIDFYRDSIDALGMNSRPSMNQLIHGEKARDSVNEANELLDSLSGGQLQKFKPPTPVPRTKFGWVQGVFVRCLLNIFGVMLYLRVSWVAGEAGILLGALVVILASTVTTLTAISTCAICTNGDVKGGGAYFLISRSLGPEFGGSIGMLFAFANAVGAAMYVVGFAETVRDLMKEYNVAIIDGEMNDVRIIGLVTCTLLMAIVFVGTSFESKMQIGLLVILTLSILNYFIGTLIPISSEQSQRGITGYSVVTMISNLMPAFTTGESFFSVFAVYFPAATGIMAGANISGDLSDPQKAIPLGTLLAIAVTTVIYLAVVFMTGATCVRYADGVTPYLVNGSIVQPDCAADNTCKYGLISYFQVMETESLWGPLITAGIFAATLSSALASLVSAPKVFQAVCKDRLFPKIDAFAKGYGRNEEPRRAYALAFIIAMVMILIGRLNDIAPIISNFFLASYALINYACFDASFANSPGFRPRFRHYNKWLSLTGAVLCISVMFIISWTTALLTFFIFAVIFLYILHRKPDVNWGSSTQAHSYKSALQAMLKLSNTEEHVKNYRPQILVLTGNPVDRPSLVDFVYSISKGSSLMICGYVVPYEPSDRIFSVIKKLDRQLIEWLKKRHIKSFYVSVANPSLRVGAQNLIQISGLGKLRPNILILGFKANWAAQGAEELDGINNYFGIIQDAFESNMGVGVLRNASFGLDYSELVKRHNVGEATHLNLPNVEQHLKSDEAFVNFFMSLHLVYVCCVFTAQIRYCFLRSRRQTVEQRQLIESIASFQRKIKQGTIDVWWLYDDGGLTLLVPHLLTNEKSYLENARLRVFTIATSHKSMEQEQRSMAALLSKFRIDFSDVSVIPDIGKKPSAQTKKEFDDLIAPFRISNDVEEKPPGLITDSELISQKEKTNRQLRTAELLRQHSRESNFVIFFVQINFSRTLPVPRKGLVSSCLYMAWLDMMTRNLPPTLLIRGNQTSVLTFYS</sequence>
<feature type="transmembrane region" description="Helical" evidence="6">
    <location>
        <begin position="276"/>
        <end position="300"/>
    </location>
</feature>
<feature type="transmembrane region" description="Helical" evidence="6">
    <location>
        <begin position="376"/>
        <end position="392"/>
    </location>
</feature>
<organism evidence="11">
    <name type="scientific">Enterobius vermicularis</name>
    <name type="common">Human pinworm</name>
    <dbReference type="NCBI Taxonomy" id="51028"/>
    <lineage>
        <taxon>Eukaryota</taxon>
        <taxon>Metazoa</taxon>
        <taxon>Ecdysozoa</taxon>
        <taxon>Nematoda</taxon>
        <taxon>Chromadorea</taxon>
        <taxon>Rhabditida</taxon>
        <taxon>Spirurina</taxon>
        <taxon>Oxyuridomorpha</taxon>
        <taxon>Oxyuroidea</taxon>
        <taxon>Oxyuridae</taxon>
        <taxon>Enterobius</taxon>
    </lineage>
</organism>
<protein>
    <submittedName>
        <fullName evidence="11">Solute carrier family 12 member 2</fullName>
    </submittedName>
</protein>
<feature type="transmembrane region" description="Helical" evidence="6">
    <location>
        <begin position="321"/>
        <end position="340"/>
    </location>
</feature>
<feature type="transmembrane region" description="Helical" evidence="6">
    <location>
        <begin position="554"/>
        <end position="571"/>
    </location>
</feature>
<dbReference type="Gene3D" id="1.20.1740.10">
    <property type="entry name" value="Amino acid/polyamine transporter I"/>
    <property type="match status" value="1"/>
</dbReference>
<dbReference type="Pfam" id="PF03522">
    <property type="entry name" value="SLC12"/>
    <property type="match status" value="2"/>
</dbReference>
<proteinExistence type="predicted"/>
<evidence type="ECO:0000259" key="8">
    <source>
        <dbReference type="Pfam" id="PF03522"/>
    </source>
</evidence>
<evidence type="ECO:0000259" key="7">
    <source>
        <dbReference type="Pfam" id="PF00324"/>
    </source>
</evidence>
<dbReference type="InterPro" id="IPR004841">
    <property type="entry name" value="AA-permease/SLC12A_dom"/>
</dbReference>
<feature type="domain" description="SLC12A transporter C-terminal" evidence="8">
    <location>
        <begin position="892"/>
        <end position="1105"/>
    </location>
</feature>
<dbReference type="FunFam" id="1.20.1740.10:FF:000022">
    <property type="entry name" value="Bumetanide-sensitive na-k-cl cotransport protein"/>
    <property type="match status" value="1"/>
</dbReference>
<feature type="domain" description="Amino acid permease/ SLC12A" evidence="7">
    <location>
        <begin position="199"/>
        <end position="692"/>
    </location>
</feature>
<dbReference type="GO" id="GO:0055075">
    <property type="term" value="P:potassium ion homeostasis"/>
    <property type="evidence" value="ECO:0007669"/>
    <property type="project" value="TreeGrafter"/>
</dbReference>
<reference evidence="9 10" key="2">
    <citation type="submission" date="2018-10" db="EMBL/GenBank/DDBJ databases">
        <authorList>
            <consortium name="Pathogen Informatics"/>
        </authorList>
    </citation>
    <scope>NUCLEOTIDE SEQUENCE [LARGE SCALE GENOMIC DNA]</scope>
</reference>
<feature type="domain" description="SLC12A transporter C-terminal" evidence="8">
    <location>
        <begin position="701"/>
        <end position="848"/>
    </location>
</feature>
<evidence type="ECO:0000256" key="2">
    <source>
        <dbReference type="ARBA" id="ARBA00022692"/>
    </source>
</evidence>
<evidence type="ECO:0000256" key="3">
    <source>
        <dbReference type="ARBA" id="ARBA00022989"/>
    </source>
</evidence>
<feature type="transmembrane region" description="Helical" evidence="6">
    <location>
        <begin position="346"/>
        <end position="364"/>
    </location>
</feature>
<keyword evidence="4 6" id="KW-0472">Membrane</keyword>
<evidence type="ECO:0000313" key="10">
    <source>
        <dbReference type="Proteomes" id="UP000274131"/>
    </source>
</evidence>
<feature type="transmembrane region" description="Helical" evidence="6">
    <location>
        <begin position="227"/>
        <end position="256"/>
    </location>
</feature>
<feature type="compositionally biased region" description="Polar residues" evidence="5">
    <location>
        <begin position="9"/>
        <end position="19"/>
    </location>
</feature>
<keyword evidence="2 6" id="KW-0812">Transmembrane</keyword>
<dbReference type="GO" id="GO:0006884">
    <property type="term" value="P:cell volume homeostasis"/>
    <property type="evidence" value="ECO:0007669"/>
    <property type="project" value="TreeGrafter"/>
</dbReference>
<feature type="transmembrane region" description="Helical" evidence="6">
    <location>
        <begin position="428"/>
        <end position="450"/>
    </location>
</feature>
<accession>A0A0N4V0R0</accession>
<feature type="compositionally biased region" description="Polar residues" evidence="5">
    <location>
        <begin position="55"/>
        <end position="88"/>
    </location>
</feature>
<evidence type="ECO:0000313" key="9">
    <source>
        <dbReference type="EMBL" id="VDD88075.1"/>
    </source>
</evidence>